<accession>A0AAW2YKC8</accession>
<evidence type="ECO:0000256" key="1">
    <source>
        <dbReference type="SAM" id="SignalP"/>
    </source>
</evidence>
<protein>
    <submittedName>
        <fullName evidence="2">TENM4</fullName>
    </submittedName>
</protein>
<proteinExistence type="predicted"/>
<feature type="signal peptide" evidence="1">
    <location>
        <begin position="1"/>
        <end position="20"/>
    </location>
</feature>
<evidence type="ECO:0000313" key="2">
    <source>
        <dbReference type="EMBL" id="KAL0477460.1"/>
    </source>
</evidence>
<organism evidence="2 3">
    <name type="scientific">Acrasis kona</name>
    <dbReference type="NCBI Taxonomy" id="1008807"/>
    <lineage>
        <taxon>Eukaryota</taxon>
        <taxon>Discoba</taxon>
        <taxon>Heterolobosea</taxon>
        <taxon>Tetramitia</taxon>
        <taxon>Eutetramitia</taxon>
        <taxon>Acrasidae</taxon>
        <taxon>Acrasis</taxon>
    </lineage>
</organism>
<sequence length="81" mass="9348">MRSFWVALLLLVAMIQLVKGNCCCCCGDAYQRMEMAMAHRQRNIQANPGAYNVWTRFYEVDGYAKLENKNSVIRGKVEQKL</sequence>
<keyword evidence="3" id="KW-1185">Reference proteome</keyword>
<reference evidence="2 3" key="1">
    <citation type="submission" date="2024-03" db="EMBL/GenBank/DDBJ databases">
        <title>The Acrasis kona genome and developmental transcriptomes reveal deep origins of eukaryotic multicellular pathways.</title>
        <authorList>
            <person name="Sheikh S."/>
            <person name="Fu C.-J."/>
            <person name="Brown M.W."/>
            <person name="Baldauf S.L."/>
        </authorList>
    </citation>
    <scope>NUCLEOTIDE SEQUENCE [LARGE SCALE GENOMIC DNA]</scope>
    <source>
        <strain evidence="2 3">ATCC MYA-3509</strain>
    </source>
</reference>
<keyword evidence="1" id="KW-0732">Signal</keyword>
<dbReference type="EMBL" id="JAOPGA020000178">
    <property type="protein sequence ID" value="KAL0477460.1"/>
    <property type="molecule type" value="Genomic_DNA"/>
</dbReference>
<gene>
    <name evidence="2" type="ORF">AKO1_005702</name>
</gene>
<name>A0AAW2YKC8_9EUKA</name>
<dbReference type="AlphaFoldDB" id="A0AAW2YKC8"/>
<evidence type="ECO:0000313" key="3">
    <source>
        <dbReference type="Proteomes" id="UP001431209"/>
    </source>
</evidence>
<feature type="chain" id="PRO_5043598731" evidence="1">
    <location>
        <begin position="21"/>
        <end position="81"/>
    </location>
</feature>
<comment type="caution">
    <text evidence="2">The sequence shown here is derived from an EMBL/GenBank/DDBJ whole genome shotgun (WGS) entry which is preliminary data.</text>
</comment>
<dbReference type="Proteomes" id="UP001431209">
    <property type="component" value="Unassembled WGS sequence"/>
</dbReference>